<gene>
    <name evidence="7" type="ORF">A2954_03210</name>
</gene>
<protein>
    <recommendedName>
        <fullName evidence="9">Mn transporter</fullName>
    </recommendedName>
</protein>
<feature type="transmembrane region" description="Helical" evidence="6">
    <location>
        <begin position="35"/>
        <end position="62"/>
    </location>
</feature>
<evidence type="ECO:0000256" key="3">
    <source>
        <dbReference type="ARBA" id="ARBA00022692"/>
    </source>
</evidence>
<organism evidence="7 8">
    <name type="scientific">Candidatus Roizmanbacteria bacterium RIFCSPLOWO2_01_FULL_37_12</name>
    <dbReference type="NCBI Taxonomy" id="1802056"/>
    <lineage>
        <taxon>Bacteria</taxon>
        <taxon>Candidatus Roizmaniibacteriota</taxon>
    </lineage>
</organism>
<dbReference type="GO" id="GO:0005886">
    <property type="term" value="C:plasma membrane"/>
    <property type="evidence" value="ECO:0007669"/>
    <property type="project" value="TreeGrafter"/>
</dbReference>
<dbReference type="Proteomes" id="UP000177698">
    <property type="component" value="Unassembled WGS sequence"/>
</dbReference>
<feature type="transmembrane region" description="Helical" evidence="6">
    <location>
        <begin position="12"/>
        <end position="29"/>
    </location>
</feature>
<comment type="caution">
    <text evidence="7">The sequence shown here is derived from an EMBL/GenBank/DDBJ whole genome shotgun (WGS) entry which is preliminary data.</text>
</comment>
<evidence type="ECO:0000313" key="8">
    <source>
        <dbReference type="Proteomes" id="UP000177698"/>
    </source>
</evidence>
<dbReference type="InterPro" id="IPR001046">
    <property type="entry name" value="NRAMP_fam"/>
</dbReference>
<sequence length="414" mass="45544">MRLIWAKYKYKLLIFLSVLGPSVITTMAGNDGGGVITYSLAGAKLGYSALFILPFLILLYAISQEMGSRLAIVTGKGLGDLVREGYGIKIASFVFILILLANFGTLLTNIAALKISGEMLNLPVIPLMIGAIVMSFLLLTKSSYEKSQKIFLTGMIFYFAYVFSAVKGNPDWVESVKSLVIPKLNFFSKESFLINMAVLGTTITPWGQFFVQSYMKDKKVLIENLGFAKIESYFGAFIAIFFTFFIMLATAATLYVHNVPLESGEQAAQAIRPFAGEFASILFGIGLLNAAIIGMVIVSLSSAYAFTEFFGFSGSLDEPFNKSKTFYRIFLINNIIAALLVITPFFPLFKIVLYTQSLNAILLPVFFYYILKIINNKELMGVNTNTKFYNILAYGAAILIVVASIITVLVGILS</sequence>
<dbReference type="GO" id="GO:0005384">
    <property type="term" value="F:manganese ion transmembrane transporter activity"/>
    <property type="evidence" value="ECO:0007669"/>
    <property type="project" value="TreeGrafter"/>
</dbReference>
<keyword evidence="5 6" id="KW-0472">Membrane</keyword>
<keyword evidence="4 6" id="KW-1133">Transmembrane helix</keyword>
<evidence type="ECO:0000256" key="1">
    <source>
        <dbReference type="ARBA" id="ARBA00004141"/>
    </source>
</evidence>
<feature type="transmembrane region" description="Helical" evidence="6">
    <location>
        <begin position="232"/>
        <end position="256"/>
    </location>
</feature>
<dbReference type="PANTHER" id="PTHR11706">
    <property type="entry name" value="SOLUTE CARRIER PROTEIN FAMILY 11 MEMBER"/>
    <property type="match status" value="1"/>
</dbReference>
<feature type="transmembrane region" description="Helical" evidence="6">
    <location>
        <begin position="391"/>
        <end position="413"/>
    </location>
</feature>
<proteinExistence type="predicted"/>
<dbReference type="STRING" id="1802056.A2954_03210"/>
<dbReference type="GO" id="GO:0015086">
    <property type="term" value="F:cadmium ion transmembrane transporter activity"/>
    <property type="evidence" value="ECO:0007669"/>
    <property type="project" value="TreeGrafter"/>
</dbReference>
<feature type="transmembrane region" description="Helical" evidence="6">
    <location>
        <begin position="281"/>
        <end position="306"/>
    </location>
</feature>
<feature type="transmembrane region" description="Helical" evidence="6">
    <location>
        <begin position="150"/>
        <end position="166"/>
    </location>
</feature>
<dbReference type="Pfam" id="PF01566">
    <property type="entry name" value="Nramp"/>
    <property type="match status" value="1"/>
</dbReference>
<keyword evidence="3 6" id="KW-0812">Transmembrane</keyword>
<feature type="transmembrane region" description="Helical" evidence="6">
    <location>
        <begin position="192"/>
        <end position="211"/>
    </location>
</feature>
<evidence type="ECO:0008006" key="9">
    <source>
        <dbReference type="Google" id="ProtNLM"/>
    </source>
</evidence>
<evidence type="ECO:0000313" key="7">
    <source>
        <dbReference type="EMBL" id="OGK40382.1"/>
    </source>
</evidence>
<evidence type="ECO:0000256" key="2">
    <source>
        <dbReference type="ARBA" id="ARBA00022448"/>
    </source>
</evidence>
<evidence type="ECO:0000256" key="5">
    <source>
        <dbReference type="ARBA" id="ARBA00023136"/>
    </source>
</evidence>
<name>A0A1F7IAL5_9BACT</name>
<feature type="transmembrane region" description="Helical" evidence="6">
    <location>
        <begin position="326"/>
        <end position="345"/>
    </location>
</feature>
<evidence type="ECO:0000256" key="6">
    <source>
        <dbReference type="SAM" id="Phobius"/>
    </source>
</evidence>
<accession>A0A1F7IAL5</accession>
<feature type="transmembrane region" description="Helical" evidence="6">
    <location>
        <begin position="90"/>
        <end position="113"/>
    </location>
</feature>
<dbReference type="AlphaFoldDB" id="A0A1F7IAL5"/>
<comment type="subcellular location">
    <subcellularLocation>
        <location evidence="1">Membrane</location>
        <topology evidence="1">Multi-pass membrane protein</topology>
    </subcellularLocation>
</comment>
<dbReference type="EMBL" id="MGAG01000026">
    <property type="protein sequence ID" value="OGK40382.1"/>
    <property type="molecule type" value="Genomic_DNA"/>
</dbReference>
<dbReference type="PANTHER" id="PTHR11706:SF33">
    <property type="entry name" value="NATURAL RESISTANCE-ASSOCIATED MACROPHAGE PROTEIN 2"/>
    <property type="match status" value="1"/>
</dbReference>
<reference evidence="7 8" key="1">
    <citation type="journal article" date="2016" name="Nat. Commun.">
        <title>Thousands of microbial genomes shed light on interconnected biogeochemical processes in an aquifer system.</title>
        <authorList>
            <person name="Anantharaman K."/>
            <person name="Brown C.T."/>
            <person name="Hug L.A."/>
            <person name="Sharon I."/>
            <person name="Castelle C.J."/>
            <person name="Probst A.J."/>
            <person name="Thomas B.C."/>
            <person name="Singh A."/>
            <person name="Wilkins M.J."/>
            <person name="Karaoz U."/>
            <person name="Brodie E.L."/>
            <person name="Williams K.H."/>
            <person name="Hubbard S.S."/>
            <person name="Banfield J.F."/>
        </authorList>
    </citation>
    <scope>NUCLEOTIDE SEQUENCE [LARGE SCALE GENOMIC DNA]</scope>
</reference>
<dbReference type="GO" id="GO:0034755">
    <property type="term" value="P:iron ion transmembrane transport"/>
    <property type="evidence" value="ECO:0007669"/>
    <property type="project" value="TreeGrafter"/>
</dbReference>
<keyword evidence="2" id="KW-0813">Transport</keyword>
<feature type="transmembrane region" description="Helical" evidence="6">
    <location>
        <begin position="351"/>
        <end position="371"/>
    </location>
</feature>
<evidence type="ECO:0000256" key="4">
    <source>
        <dbReference type="ARBA" id="ARBA00022989"/>
    </source>
</evidence>
<feature type="transmembrane region" description="Helical" evidence="6">
    <location>
        <begin position="119"/>
        <end position="138"/>
    </location>
</feature>